<gene>
    <name evidence="1" type="ORF">EDC19_1697</name>
</gene>
<dbReference type="OrthoDB" id="2070280at2"/>
<dbReference type="RefSeq" id="WP_132282422.1">
    <property type="nucleotide sequence ID" value="NZ_SMGQ01000013.1"/>
</dbReference>
<reference evidence="1 2" key="1">
    <citation type="submission" date="2019-03" db="EMBL/GenBank/DDBJ databases">
        <title>Genomic Encyclopedia of Type Strains, Phase IV (KMG-IV): sequencing the most valuable type-strain genomes for metagenomic binning, comparative biology and taxonomic classification.</title>
        <authorList>
            <person name="Goeker M."/>
        </authorList>
    </citation>
    <scope>NUCLEOTIDE SEQUENCE [LARGE SCALE GENOMIC DNA]</scope>
    <source>
        <strain evidence="1 2">DSM 24176</strain>
    </source>
</reference>
<comment type="caution">
    <text evidence="1">The sequence shown here is derived from an EMBL/GenBank/DDBJ whole genome shotgun (WGS) entry which is preliminary data.</text>
</comment>
<dbReference type="PROSITE" id="PS51257">
    <property type="entry name" value="PROKAR_LIPOPROTEIN"/>
    <property type="match status" value="1"/>
</dbReference>
<evidence type="ECO:0000313" key="2">
    <source>
        <dbReference type="Proteomes" id="UP000294545"/>
    </source>
</evidence>
<organism evidence="1 2">
    <name type="scientific">Natranaerovirga hydrolytica</name>
    <dbReference type="NCBI Taxonomy" id="680378"/>
    <lineage>
        <taxon>Bacteria</taxon>
        <taxon>Bacillati</taxon>
        <taxon>Bacillota</taxon>
        <taxon>Clostridia</taxon>
        <taxon>Lachnospirales</taxon>
        <taxon>Natranaerovirgaceae</taxon>
        <taxon>Natranaerovirga</taxon>
    </lineage>
</organism>
<dbReference type="AlphaFoldDB" id="A0A4R1MRM0"/>
<keyword evidence="2" id="KW-1185">Reference proteome</keyword>
<dbReference type="Proteomes" id="UP000294545">
    <property type="component" value="Unassembled WGS sequence"/>
</dbReference>
<sequence>MKVFKKDNIILCLIIGILLLSLTGCEKEVIDPRNVMMENGLTFKETQDYTIYYKVGSNPPITTFDSLEEAGEVEFFADLLTEMFIPIFNFLLFDRYLEGEESTDWYQDAREVGKKYGITRENRLTSEWVVENAYEAYHMMVEIPRSDLMYSELMEKYESYFLKEDIEKNGLTLLENIMYAYLYELGCDVEILYVDSQTEYLDGTQELEFYISDETEELLELTNYIIWEYEPEDAVEIQELSNSRGRIQAQGLSEDNRFTSEWVINNPYEAYNAMRISLFFWNSDNYKKIYEQHLQEQ</sequence>
<protein>
    <submittedName>
        <fullName evidence="1">Uncharacterized protein</fullName>
    </submittedName>
</protein>
<name>A0A4R1MRM0_9FIRM</name>
<proteinExistence type="predicted"/>
<evidence type="ECO:0000313" key="1">
    <source>
        <dbReference type="EMBL" id="TCK92553.1"/>
    </source>
</evidence>
<accession>A0A4R1MRM0</accession>
<dbReference type="EMBL" id="SMGQ01000013">
    <property type="protein sequence ID" value="TCK92553.1"/>
    <property type="molecule type" value="Genomic_DNA"/>
</dbReference>